<evidence type="ECO:0000313" key="3">
    <source>
        <dbReference type="Proteomes" id="UP000639419"/>
    </source>
</evidence>
<accession>A0ABX2KPC0</accession>
<evidence type="ECO:0000313" key="2">
    <source>
        <dbReference type="EMBL" id="NUB18474.1"/>
    </source>
</evidence>
<reference evidence="2 3" key="1">
    <citation type="submission" date="2019-10" db="EMBL/GenBank/DDBJ databases">
        <title>Genome sequence of Azospirillum formosense CC-Nfb-7.</title>
        <authorList>
            <person name="Ambrosini A."/>
            <person name="Sant'Anna F.H."/>
            <person name="Cassan F.D."/>
            <person name="Souza E.M."/>
            <person name="Passaglia L.M.P."/>
        </authorList>
    </citation>
    <scope>NUCLEOTIDE SEQUENCE [LARGE SCALE GENOMIC DNA]</scope>
    <source>
        <strain evidence="2 3">CC-NFb-7</strain>
    </source>
</reference>
<name>A0ABX2KPC0_9PROT</name>
<sequence length="140" mass="15414">MASKQQRLHREALRAIAKLETLIDELKSAGPCPLDRRNALLNTHKQIKGLLNRFPHNPQTGEPVNTRMLGQAIKPSFPQSDNSIWRRVALMPLDMPPLAKLPGIRLMFMDEPNAGAAMDEGQVKALTNEQANGTTPGAES</sequence>
<keyword evidence="3" id="KW-1185">Reference proteome</keyword>
<protein>
    <submittedName>
        <fullName evidence="2">Uncharacterized protein</fullName>
    </submittedName>
</protein>
<feature type="compositionally biased region" description="Polar residues" evidence="1">
    <location>
        <begin position="125"/>
        <end position="140"/>
    </location>
</feature>
<feature type="region of interest" description="Disordered" evidence="1">
    <location>
        <begin position="119"/>
        <end position="140"/>
    </location>
</feature>
<comment type="caution">
    <text evidence="2">The sequence shown here is derived from an EMBL/GenBank/DDBJ whole genome shotgun (WGS) entry which is preliminary data.</text>
</comment>
<proteinExistence type="predicted"/>
<dbReference type="RefSeq" id="WP_174437778.1">
    <property type="nucleotide sequence ID" value="NZ_BAABCC010000005.1"/>
</dbReference>
<organism evidence="2 3">
    <name type="scientific">Azospirillum formosense</name>
    <dbReference type="NCBI Taxonomy" id="861533"/>
    <lineage>
        <taxon>Bacteria</taxon>
        <taxon>Pseudomonadati</taxon>
        <taxon>Pseudomonadota</taxon>
        <taxon>Alphaproteobacteria</taxon>
        <taxon>Rhodospirillales</taxon>
        <taxon>Azospirillaceae</taxon>
        <taxon>Azospirillum</taxon>
    </lineage>
</organism>
<dbReference type="Proteomes" id="UP000639419">
    <property type="component" value="Unassembled WGS sequence"/>
</dbReference>
<gene>
    <name evidence="2" type="ORF">GBZ26_04450</name>
</gene>
<evidence type="ECO:0000256" key="1">
    <source>
        <dbReference type="SAM" id="MobiDB-lite"/>
    </source>
</evidence>
<dbReference type="EMBL" id="WHOR01000018">
    <property type="protein sequence ID" value="NUB18474.1"/>
    <property type="molecule type" value="Genomic_DNA"/>
</dbReference>